<accession>A0A837R8S4</accession>
<comment type="caution">
    <text evidence="1">The sequence shown here is derived from an EMBL/GenBank/DDBJ whole genome shotgun (WGS) entry which is preliminary data.</text>
</comment>
<sequence length="51" mass="5788">MVTAGSSASFKRLDQKSDHPLKAALRPFEPRRFVWISLTSLVKVPEFEDTP</sequence>
<protein>
    <submittedName>
        <fullName evidence="1">Uncharacterized protein</fullName>
    </submittedName>
</protein>
<dbReference type="EMBL" id="AZCU01000019">
    <property type="protein sequence ID" value="KRK22896.1"/>
    <property type="molecule type" value="Genomic_DNA"/>
</dbReference>
<proteinExistence type="predicted"/>
<dbReference type="AlphaFoldDB" id="A0A837R8S4"/>
<evidence type="ECO:0000313" key="1">
    <source>
        <dbReference type="EMBL" id="KRK22896.1"/>
    </source>
</evidence>
<reference evidence="1 2" key="1">
    <citation type="journal article" date="2015" name="Genome Announc.">
        <title>Expanding the biotechnology potential of lactobacilli through comparative genomics of 213 strains and associated genera.</title>
        <authorList>
            <person name="Sun Z."/>
            <person name="Harris H.M."/>
            <person name="McCann A."/>
            <person name="Guo C."/>
            <person name="Argimon S."/>
            <person name="Zhang W."/>
            <person name="Yang X."/>
            <person name="Jeffery I.B."/>
            <person name="Cooney J.C."/>
            <person name="Kagawa T.F."/>
            <person name="Liu W."/>
            <person name="Song Y."/>
            <person name="Salvetti E."/>
            <person name="Wrobel A."/>
            <person name="Rasinkangas P."/>
            <person name="Parkhill J."/>
            <person name="Rea M.C."/>
            <person name="O'Sullivan O."/>
            <person name="Ritari J."/>
            <person name="Douillard F.P."/>
            <person name="Paul Ross R."/>
            <person name="Yang R."/>
            <person name="Briner A.E."/>
            <person name="Felis G.E."/>
            <person name="de Vos W.M."/>
            <person name="Barrangou R."/>
            <person name="Klaenhammer T.R."/>
            <person name="Caufield P.W."/>
            <person name="Cui Y."/>
            <person name="Zhang H."/>
            <person name="O'Toole P.W."/>
        </authorList>
    </citation>
    <scope>NUCLEOTIDE SEQUENCE [LARGE SCALE GENOMIC DNA]</scope>
    <source>
        <strain evidence="1 2">DSM 20314</strain>
    </source>
</reference>
<evidence type="ECO:0000313" key="2">
    <source>
        <dbReference type="Proteomes" id="UP000051020"/>
    </source>
</evidence>
<organism evidence="1 2">
    <name type="scientific">Lactiplantibacillus pentosus DSM 20314</name>
    <dbReference type="NCBI Taxonomy" id="1423791"/>
    <lineage>
        <taxon>Bacteria</taxon>
        <taxon>Bacillati</taxon>
        <taxon>Bacillota</taxon>
        <taxon>Bacilli</taxon>
        <taxon>Lactobacillales</taxon>
        <taxon>Lactobacillaceae</taxon>
        <taxon>Lactiplantibacillus</taxon>
    </lineage>
</organism>
<name>A0A837R8S4_LACPE</name>
<dbReference type="Proteomes" id="UP000051020">
    <property type="component" value="Unassembled WGS sequence"/>
</dbReference>
<gene>
    <name evidence="1" type="ORF">FD24_GL001321</name>
</gene>